<organism evidence="1 2">
    <name type="scientific">Longispora fulva</name>
    <dbReference type="NCBI Taxonomy" id="619741"/>
    <lineage>
        <taxon>Bacteria</taxon>
        <taxon>Bacillati</taxon>
        <taxon>Actinomycetota</taxon>
        <taxon>Actinomycetes</taxon>
        <taxon>Micromonosporales</taxon>
        <taxon>Micromonosporaceae</taxon>
        <taxon>Longispora</taxon>
    </lineage>
</organism>
<dbReference type="GO" id="GO:0016301">
    <property type="term" value="F:kinase activity"/>
    <property type="evidence" value="ECO:0007669"/>
    <property type="project" value="UniProtKB-KW"/>
</dbReference>
<keyword evidence="1" id="KW-0808">Transferase</keyword>
<dbReference type="InterPro" id="IPR027417">
    <property type="entry name" value="P-loop_NTPase"/>
</dbReference>
<evidence type="ECO:0000313" key="1">
    <source>
        <dbReference type="EMBL" id="MBG6137677.1"/>
    </source>
</evidence>
<protein>
    <submittedName>
        <fullName evidence="1">2-phosphoglycerate kinase</fullName>
    </submittedName>
</protein>
<name>A0A8J7GJ28_9ACTN</name>
<dbReference type="Proteomes" id="UP000622552">
    <property type="component" value="Unassembled WGS sequence"/>
</dbReference>
<dbReference type="EMBL" id="JADOUF010000001">
    <property type="protein sequence ID" value="MBG6137677.1"/>
    <property type="molecule type" value="Genomic_DNA"/>
</dbReference>
<gene>
    <name evidence="1" type="ORF">IW245_003871</name>
</gene>
<sequence length="230" mass="25664">MIFAKYLVKLLVMTWDPFGTLRRVLWIGGGQWAGKSTVSNILAHRHGLCAYHFDYPNVRGHEDRLAARGLADTRTPDEIWVRTTPARMAAEVLAGFPTRFEYTLDDLRALVSGPPVLAEGWGLRPELVVPIVADPRQMIVMVPTEDWRAHQLVHLDRAGAFTHDVEDPARGQRNRIERDRLITADAVDRATALGIRVLEVDGTRDAERVADLVAEHFAPFLPPLPAKIGG</sequence>
<reference evidence="1" key="1">
    <citation type="submission" date="2020-11" db="EMBL/GenBank/DDBJ databases">
        <title>Sequencing the genomes of 1000 actinobacteria strains.</title>
        <authorList>
            <person name="Klenk H.-P."/>
        </authorList>
    </citation>
    <scope>NUCLEOTIDE SEQUENCE</scope>
    <source>
        <strain evidence="1">DSM 45356</strain>
    </source>
</reference>
<dbReference type="SUPFAM" id="SSF52540">
    <property type="entry name" value="P-loop containing nucleoside triphosphate hydrolases"/>
    <property type="match status" value="1"/>
</dbReference>
<accession>A0A8J7GJ28</accession>
<dbReference type="RefSeq" id="WP_231398857.1">
    <property type="nucleotide sequence ID" value="NZ_BONS01000024.1"/>
</dbReference>
<evidence type="ECO:0000313" key="2">
    <source>
        <dbReference type="Proteomes" id="UP000622552"/>
    </source>
</evidence>
<dbReference type="AlphaFoldDB" id="A0A8J7GJ28"/>
<proteinExistence type="predicted"/>
<keyword evidence="2" id="KW-1185">Reference proteome</keyword>
<keyword evidence="1" id="KW-0418">Kinase</keyword>
<comment type="caution">
    <text evidence="1">The sequence shown here is derived from an EMBL/GenBank/DDBJ whole genome shotgun (WGS) entry which is preliminary data.</text>
</comment>